<evidence type="ECO:0000259" key="1">
    <source>
        <dbReference type="PROSITE" id="PS50878"/>
    </source>
</evidence>
<evidence type="ECO:0000313" key="3">
    <source>
        <dbReference type="Proteomes" id="UP001054821"/>
    </source>
</evidence>
<dbReference type="PROSITE" id="PS50878">
    <property type="entry name" value="RT_POL"/>
    <property type="match status" value="1"/>
</dbReference>
<feature type="domain" description="Reverse transcriptase" evidence="1">
    <location>
        <begin position="1"/>
        <end position="89"/>
    </location>
</feature>
<dbReference type="PANTHER" id="PTHR24559">
    <property type="entry name" value="TRANSPOSON TY3-I GAG-POL POLYPROTEIN"/>
    <property type="match status" value="1"/>
</dbReference>
<dbReference type="AlphaFoldDB" id="A0AAD4W9B0"/>
<name>A0AAD4W9B0_PRUDU</name>
<proteinExistence type="predicted"/>
<protein>
    <recommendedName>
        <fullName evidence="1">Reverse transcriptase domain-containing protein</fullName>
    </recommendedName>
</protein>
<dbReference type="InterPro" id="IPR000477">
    <property type="entry name" value="RT_dom"/>
</dbReference>
<gene>
    <name evidence="2" type="ORF">L3X38_018577</name>
</gene>
<accession>A0AAD4W9B0</accession>
<keyword evidence="3" id="KW-1185">Reference proteome</keyword>
<comment type="caution">
    <text evidence="2">The sequence shown here is derived from an EMBL/GenBank/DDBJ whole genome shotgun (WGS) entry which is preliminary data.</text>
</comment>
<dbReference type="SUPFAM" id="SSF56672">
    <property type="entry name" value="DNA/RNA polymerases"/>
    <property type="match status" value="1"/>
</dbReference>
<evidence type="ECO:0000313" key="2">
    <source>
        <dbReference type="EMBL" id="KAI5339305.1"/>
    </source>
</evidence>
<sequence>MDAYSGYNKIMMHEDDTSETSFIIKRGTYCYKVMPFGLKNTGATYQRLMNKIFKEQIGKTIEVYVDDMLVKAPKRADHIENLAKVFSLL</sequence>
<organism evidence="2 3">
    <name type="scientific">Prunus dulcis</name>
    <name type="common">Almond</name>
    <name type="synonym">Amygdalus dulcis</name>
    <dbReference type="NCBI Taxonomy" id="3755"/>
    <lineage>
        <taxon>Eukaryota</taxon>
        <taxon>Viridiplantae</taxon>
        <taxon>Streptophyta</taxon>
        <taxon>Embryophyta</taxon>
        <taxon>Tracheophyta</taxon>
        <taxon>Spermatophyta</taxon>
        <taxon>Magnoliopsida</taxon>
        <taxon>eudicotyledons</taxon>
        <taxon>Gunneridae</taxon>
        <taxon>Pentapetalae</taxon>
        <taxon>rosids</taxon>
        <taxon>fabids</taxon>
        <taxon>Rosales</taxon>
        <taxon>Rosaceae</taxon>
        <taxon>Amygdaloideae</taxon>
        <taxon>Amygdaleae</taxon>
        <taxon>Prunus</taxon>
    </lineage>
</organism>
<dbReference type="InterPro" id="IPR043128">
    <property type="entry name" value="Rev_trsase/Diguanyl_cyclase"/>
</dbReference>
<dbReference type="Proteomes" id="UP001054821">
    <property type="component" value="Chromosome 3"/>
</dbReference>
<dbReference type="CDD" id="cd01647">
    <property type="entry name" value="RT_LTR"/>
    <property type="match status" value="1"/>
</dbReference>
<dbReference type="Pfam" id="PF00078">
    <property type="entry name" value="RVT_1"/>
    <property type="match status" value="1"/>
</dbReference>
<dbReference type="InterPro" id="IPR043502">
    <property type="entry name" value="DNA/RNA_pol_sf"/>
</dbReference>
<dbReference type="InterPro" id="IPR053134">
    <property type="entry name" value="RNA-dir_DNA_polymerase"/>
</dbReference>
<reference evidence="2 3" key="1">
    <citation type="journal article" date="2022" name="G3 (Bethesda)">
        <title>Whole-genome sequence and methylome profiling of the almond [Prunus dulcis (Mill.) D.A. Webb] cultivar 'Nonpareil'.</title>
        <authorList>
            <person name="D'Amico-Willman K.M."/>
            <person name="Ouma W.Z."/>
            <person name="Meulia T."/>
            <person name="Sideli G.M."/>
            <person name="Gradziel T.M."/>
            <person name="Fresnedo-Ramirez J."/>
        </authorList>
    </citation>
    <scope>NUCLEOTIDE SEQUENCE [LARGE SCALE GENOMIC DNA]</scope>
    <source>
        <strain evidence="2">Clone GOH B32 T37-40</strain>
    </source>
</reference>
<dbReference type="Gene3D" id="3.10.10.10">
    <property type="entry name" value="HIV Type 1 Reverse Transcriptase, subunit A, domain 1"/>
    <property type="match status" value="1"/>
</dbReference>
<dbReference type="PANTHER" id="PTHR24559:SF431">
    <property type="entry name" value="RNA-DIRECTED DNA POLYMERASE HOMOLOG"/>
    <property type="match status" value="1"/>
</dbReference>
<dbReference type="EMBL" id="JAJFAZ020000003">
    <property type="protein sequence ID" value="KAI5339305.1"/>
    <property type="molecule type" value="Genomic_DNA"/>
</dbReference>
<dbReference type="Gene3D" id="3.30.70.270">
    <property type="match status" value="1"/>
</dbReference>